<evidence type="ECO:0000256" key="1">
    <source>
        <dbReference type="ARBA" id="ARBA00004429"/>
    </source>
</evidence>
<dbReference type="GO" id="GO:0005886">
    <property type="term" value="C:plasma membrane"/>
    <property type="evidence" value="ECO:0007669"/>
    <property type="project" value="UniProtKB-SubCell"/>
</dbReference>
<comment type="similarity">
    <text evidence="8 9">Belongs to the TRAP transporter small permease family.</text>
</comment>
<proteinExistence type="inferred from homology"/>
<protein>
    <recommendedName>
        <fullName evidence="9">TRAP transporter small permease protein</fullName>
    </recommendedName>
</protein>
<evidence type="ECO:0000313" key="12">
    <source>
        <dbReference type="EMBL" id="SDE63089.1"/>
    </source>
</evidence>
<evidence type="ECO:0000256" key="5">
    <source>
        <dbReference type="ARBA" id="ARBA00022692"/>
    </source>
</evidence>
<organism evidence="12 13">
    <name type="scientific">Rhodospira trueperi</name>
    <dbReference type="NCBI Taxonomy" id="69960"/>
    <lineage>
        <taxon>Bacteria</taxon>
        <taxon>Pseudomonadati</taxon>
        <taxon>Pseudomonadota</taxon>
        <taxon>Alphaproteobacteria</taxon>
        <taxon>Rhodospirillales</taxon>
        <taxon>Rhodospirillaceae</taxon>
        <taxon>Rhodospira</taxon>
    </lineage>
</organism>
<comment type="function">
    <text evidence="9">Part of the tripartite ATP-independent periplasmic (TRAP) transport system.</text>
</comment>
<evidence type="ECO:0000256" key="9">
    <source>
        <dbReference type="RuleBase" id="RU369079"/>
    </source>
</evidence>
<sequence>MDETPAYSESAFNDDGTGPDGLPAEHRMLPRTRISNAIDRFIMRIGNAASWIWVVLIAGIFTNVTMRYVFGRATVWLEELQLYFYAIGFIIGLSYAITWNRHVRVDALADRWSARTRAWIELLGMVFLLLPFAIAITTEAVPYLMTSIQLNEASSSPGGLPYTWILKSFIVWGFVLIILAALSRLLRCTALLFDRPRPL</sequence>
<keyword evidence="13" id="KW-1185">Reference proteome</keyword>
<dbReference type="Proteomes" id="UP000199412">
    <property type="component" value="Unassembled WGS sequence"/>
</dbReference>
<dbReference type="InterPro" id="IPR007387">
    <property type="entry name" value="TRAP_DctQ"/>
</dbReference>
<evidence type="ECO:0000256" key="6">
    <source>
        <dbReference type="ARBA" id="ARBA00022989"/>
    </source>
</evidence>
<dbReference type="Pfam" id="PF04290">
    <property type="entry name" value="DctQ"/>
    <property type="match status" value="1"/>
</dbReference>
<dbReference type="InterPro" id="IPR055348">
    <property type="entry name" value="DctQ"/>
</dbReference>
<keyword evidence="7 9" id="KW-0472">Membrane</keyword>
<dbReference type="STRING" id="69960.SAMN05421720_10970"/>
<evidence type="ECO:0000256" key="4">
    <source>
        <dbReference type="ARBA" id="ARBA00022519"/>
    </source>
</evidence>
<gene>
    <name evidence="12" type="ORF">SAMN05421720_10970</name>
</gene>
<dbReference type="RefSeq" id="WP_092786794.1">
    <property type="nucleotide sequence ID" value="NZ_FNAP01000009.1"/>
</dbReference>
<keyword evidence="2 9" id="KW-0813">Transport</keyword>
<feature type="transmembrane region" description="Helical" evidence="9">
    <location>
        <begin position="119"/>
        <end position="144"/>
    </location>
</feature>
<dbReference type="PANTHER" id="PTHR35011:SF4">
    <property type="entry name" value="SLL1102 PROTEIN"/>
    <property type="match status" value="1"/>
</dbReference>
<dbReference type="EMBL" id="FNAP01000009">
    <property type="protein sequence ID" value="SDE63089.1"/>
    <property type="molecule type" value="Genomic_DNA"/>
</dbReference>
<keyword evidence="3" id="KW-1003">Cell membrane</keyword>
<accession>A0A1G7EHC2</accession>
<dbReference type="OrthoDB" id="9794346at2"/>
<comment type="subunit">
    <text evidence="9">The complex comprises the extracytoplasmic solute receptor protein and the two transmembrane proteins.</text>
</comment>
<evidence type="ECO:0000256" key="8">
    <source>
        <dbReference type="ARBA" id="ARBA00038436"/>
    </source>
</evidence>
<feature type="domain" description="Tripartite ATP-independent periplasmic transporters DctQ component" evidence="11">
    <location>
        <begin position="57"/>
        <end position="188"/>
    </location>
</feature>
<keyword evidence="4 9" id="KW-0997">Cell inner membrane</keyword>
<evidence type="ECO:0000256" key="7">
    <source>
        <dbReference type="ARBA" id="ARBA00023136"/>
    </source>
</evidence>
<keyword evidence="6 9" id="KW-1133">Transmembrane helix</keyword>
<evidence type="ECO:0000256" key="3">
    <source>
        <dbReference type="ARBA" id="ARBA00022475"/>
    </source>
</evidence>
<feature type="transmembrane region" description="Helical" evidence="9">
    <location>
        <begin position="82"/>
        <end position="99"/>
    </location>
</feature>
<comment type="subcellular location">
    <subcellularLocation>
        <location evidence="1 9">Cell inner membrane</location>
        <topology evidence="1 9">Multi-pass membrane protein</topology>
    </subcellularLocation>
</comment>
<feature type="region of interest" description="Disordered" evidence="10">
    <location>
        <begin position="1"/>
        <end position="25"/>
    </location>
</feature>
<evidence type="ECO:0000256" key="2">
    <source>
        <dbReference type="ARBA" id="ARBA00022448"/>
    </source>
</evidence>
<dbReference type="AlphaFoldDB" id="A0A1G7EHC2"/>
<dbReference type="PANTHER" id="PTHR35011">
    <property type="entry name" value="2,3-DIKETO-L-GULONATE TRAP TRANSPORTER SMALL PERMEASE PROTEIN YIAM"/>
    <property type="match status" value="1"/>
</dbReference>
<evidence type="ECO:0000259" key="11">
    <source>
        <dbReference type="Pfam" id="PF04290"/>
    </source>
</evidence>
<dbReference type="GO" id="GO:0022857">
    <property type="term" value="F:transmembrane transporter activity"/>
    <property type="evidence" value="ECO:0007669"/>
    <property type="project" value="UniProtKB-UniRule"/>
</dbReference>
<evidence type="ECO:0000313" key="13">
    <source>
        <dbReference type="Proteomes" id="UP000199412"/>
    </source>
</evidence>
<keyword evidence="5 9" id="KW-0812">Transmembrane</keyword>
<reference evidence="12 13" key="1">
    <citation type="submission" date="2016-10" db="EMBL/GenBank/DDBJ databases">
        <authorList>
            <person name="de Groot N.N."/>
        </authorList>
    </citation>
    <scope>NUCLEOTIDE SEQUENCE [LARGE SCALE GENOMIC DNA]</scope>
    <source>
        <strain evidence="12 13">ATCC 700224</strain>
    </source>
</reference>
<evidence type="ECO:0000256" key="10">
    <source>
        <dbReference type="SAM" id="MobiDB-lite"/>
    </source>
</evidence>
<feature type="transmembrane region" description="Helical" evidence="9">
    <location>
        <begin position="50"/>
        <end position="70"/>
    </location>
</feature>
<name>A0A1G7EHC2_9PROT</name>
<feature type="transmembrane region" description="Helical" evidence="9">
    <location>
        <begin position="164"/>
        <end position="186"/>
    </location>
</feature>